<name>A0AAV1TS08_9STRA</name>
<evidence type="ECO:0000313" key="1">
    <source>
        <dbReference type="EMBL" id="CAK7925179.1"/>
    </source>
</evidence>
<dbReference type="Proteomes" id="UP001162060">
    <property type="component" value="Unassembled WGS sequence"/>
</dbReference>
<proteinExistence type="predicted"/>
<reference evidence="1" key="1">
    <citation type="submission" date="2024-01" db="EMBL/GenBank/DDBJ databases">
        <authorList>
            <person name="Webb A."/>
        </authorList>
    </citation>
    <scope>NUCLEOTIDE SEQUENCE</scope>
    <source>
        <strain evidence="1">Pm1</strain>
    </source>
</reference>
<organism evidence="1 2">
    <name type="scientific">Peronospora matthiolae</name>
    <dbReference type="NCBI Taxonomy" id="2874970"/>
    <lineage>
        <taxon>Eukaryota</taxon>
        <taxon>Sar</taxon>
        <taxon>Stramenopiles</taxon>
        <taxon>Oomycota</taxon>
        <taxon>Peronosporomycetes</taxon>
        <taxon>Peronosporales</taxon>
        <taxon>Peronosporaceae</taxon>
        <taxon>Peronospora</taxon>
    </lineage>
</organism>
<sequence>MTLSIRFLWCLRFRRLVGNFLMAILVARGFRVRYGSALAVGLWLRRWVALDGKGADGNCVGTMWHENMGAHLNLMGSNVVFGSRT</sequence>
<evidence type="ECO:0000313" key="2">
    <source>
        <dbReference type="Proteomes" id="UP001162060"/>
    </source>
</evidence>
<protein>
    <recommendedName>
        <fullName evidence="3">Secreted protein</fullName>
    </recommendedName>
</protein>
<dbReference type="EMBL" id="CAKLBY020000086">
    <property type="protein sequence ID" value="CAK7925179.1"/>
    <property type="molecule type" value="Genomic_DNA"/>
</dbReference>
<gene>
    <name evidence="1" type="ORF">PM001_LOCUS10329</name>
</gene>
<evidence type="ECO:0008006" key="3">
    <source>
        <dbReference type="Google" id="ProtNLM"/>
    </source>
</evidence>
<dbReference type="AlphaFoldDB" id="A0AAV1TS08"/>
<comment type="caution">
    <text evidence="1">The sequence shown here is derived from an EMBL/GenBank/DDBJ whole genome shotgun (WGS) entry which is preliminary data.</text>
</comment>
<accession>A0AAV1TS08</accession>